<reference evidence="9" key="1">
    <citation type="submission" date="2025-08" db="UniProtKB">
        <authorList>
            <consortium name="Ensembl"/>
        </authorList>
    </citation>
    <scope>IDENTIFICATION</scope>
</reference>
<evidence type="ECO:0000256" key="7">
    <source>
        <dbReference type="SAM" id="SignalP"/>
    </source>
</evidence>
<dbReference type="InterPro" id="IPR002035">
    <property type="entry name" value="VWF_A"/>
</dbReference>
<feature type="domain" description="VWFA" evidence="8">
    <location>
        <begin position="43"/>
        <end position="234"/>
    </location>
</feature>
<protein>
    <submittedName>
        <fullName evidence="9">Collagen, type VI, alpha 2</fullName>
    </submittedName>
</protein>
<dbReference type="FunFam" id="3.40.50.410:FF:000026">
    <property type="entry name" value="Collagen, type VI, alpha 1"/>
    <property type="match status" value="1"/>
</dbReference>
<comment type="subcellular location">
    <subcellularLocation>
        <location evidence="1">Secreted</location>
        <location evidence="1">Extracellular space</location>
        <location evidence="1">Extracellular matrix</location>
    </subcellularLocation>
</comment>
<proteinExistence type="predicted"/>
<keyword evidence="2" id="KW-0964">Secreted</keyword>
<dbReference type="PROSITE" id="PS50234">
    <property type="entry name" value="VWFA"/>
    <property type="match status" value="2"/>
</dbReference>
<keyword evidence="3" id="KW-0272">Extracellular matrix</keyword>
<evidence type="ECO:0000313" key="10">
    <source>
        <dbReference type="Proteomes" id="UP001108240"/>
    </source>
</evidence>
<dbReference type="InterPro" id="IPR050525">
    <property type="entry name" value="ECM_Assembly_Org"/>
</dbReference>
<keyword evidence="4" id="KW-0677">Repeat</keyword>
<evidence type="ECO:0000256" key="4">
    <source>
        <dbReference type="ARBA" id="ARBA00022737"/>
    </source>
</evidence>
<keyword evidence="5" id="KW-0130">Cell adhesion</keyword>
<evidence type="ECO:0000256" key="1">
    <source>
        <dbReference type="ARBA" id="ARBA00004498"/>
    </source>
</evidence>
<dbReference type="PANTHER" id="PTHR24020:SF29">
    <property type="entry name" value="COLLAGEN ALPHA-2(VI) CHAIN"/>
    <property type="match status" value="1"/>
</dbReference>
<feature type="domain" description="VWFA" evidence="8">
    <location>
        <begin position="443"/>
        <end position="629"/>
    </location>
</feature>
<evidence type="ECO:0000256" key="3">
    <source>
        <dbReference type="ARBA" id="ARBA00022530"/>
    </source>
</evidence>
<name>A0A8C1D245_CYPCA</name>
<dbReference type="Ensembl" id="ENSCCRT00000060730.2">
    <property type="protein sequence ID" value="ENSCCRP00000056023.2"/>
    <property type="gene ID" value="ENSCCRG00000029952.2"/>
</dbReference>
<dbReference type="Gene3D" id="3.40.50.410">
    <property type="entry name" value="von Willebrand factor, type A domain"/>
    <property type="match status" value="2"/>
</dbReference>
<evidence type="ECO:0000256" key="2">
    <source>
        <dbReference type="ARBA" id="ARBA00022525"/>
    </source>
</evidence>
<dbReference type="Pfam" id="PF01391">
    <property type="entry name" value="Collagen"/>
    <property type="match status" value="2"/>
</dbReference>
<accession>A0A8C1D245</accession>
<evidence type="ECO:0000256" key="5">
    <source>
        <dbReference type="ARBA" id="ARBA00022889"/>
    </source>
</evidence>
<dbReference type="GeneTree" id="ENSGT00940000155682"/>
<dbReference type="Pfam" id="PF00092">
    <property type="entry name" value="VWA"/>
    <property type="match status" value="2"/>
</dbReference>
<organism evidence="9 10">
    <name type="scientific">Cyprinus carpio carpio</name>
    <dbReference type="NCBI Taxonomy" id="630221"/>
    <lineage>
        <taxon>Eukaryota</taxon>
        <taxon>Metazoa</taxon>
        <taxon>Chordata</taxon>
        <taxon>Craniata</taxon>
        <taxon>Vertebrata</taxon>
        <taxon>Euteleostomi</taxon>
        <taxon>Actinopterygii</taxon>
        <taxon>Neopterygii</taxon>
        <taxon>Teleostei</taxon>
        <taxon>Ostariophysi</taxon>
        <taxon>Cypriniformes</taxon>
        <taxon>Cyprinidae</taxon>
        <taxon>Cyprininae</taxon>
        <taxon>Cyprinus</taxon>
    </lineage>
</organism>
<dbReference type="GO" id="GO:0007155">
    <property type="term" value="P:cell adhesion"/>
    <property type="evidence" value="ECO:0007669"/>
    <property type="project" value="UniProtKB-KW"/>
</dbReference>
<dbReference type="Proteomes" id="UP001108240">
    <property type="component" value="Unplaced"/>
</dbReference>
<keyword evidence="7" id="KW-0732">Signal</keyword>
<evidence type="ECO:0000256" key="6">
    <source>
        <dbReference type="SAM" id="MobiDB-lite"/>
    </source>
</evidence>
<dbReference type="InterPro" id="IPR008160">
    <property type="entry name" value="Collagen"/>
</dbReference>
<sequence length="735" mass="79489">CLGRRMRMMRLSILLLLFVGVHVQGQIPANQDHCSRTTECPIDLYFVIDTSETIALQENPPGSLVESVKEFTTAFAKKLDKVTHKGLVQISWSVGGLHFSQNWANISNITSKEEFINKLQPIKYLGKGTYIDCAITNMTKKMLDTASSSNAKRFAVVITDGHVTGNPCGGIKVAAEQARDNLIKIFAVASSRNLEEAGLREIANSPAGVYRNNYMAVDLTGLGPVIVHSTIDRIYDTMVMQCLSYSGTCYPMKCLEIKGSPGPPGHRGQKGAKGDNGEPGLKGQKGRAGKIGRIGAPGCKGDPGDKGPDGYPGAVGEPGSQGSLGEKVPDKLKKKEKLTFKRDFGLKGSTGSNGPKGEKGEPGPEGARGLPGETGNQGSKGDNGLPGPRGSPGAPGEPGRNVKTKKQQQKNNGDPGLTECDVMNYIRETCGCCDCEKRCGALDIVFVIDSSESVGMTNFTLEKNFVINTINRLGSIAKDPSSETGIRVGVVQYSHNGTFQAIQLNDSKIDSLSTFKEAVKKLEWIAGGTWTPSALKFAYDNLIRDSRRAKSNVTVVVITDGRYDPRDDDSLLNYLCTKNVDVNAIGIGDMFDQPEENESLKSIVCKKDGKITGMKRFAELVAEDFIDKIETVLCPDPVIVCPDLPCKTDNILAEEWKDSPIPTTVLSVPNLINNLQEAKHPDTYTKAVATLAYAAQMAKLSSEPDKQRWTDLFIDSFRDIYSDMMGDPNKPLGLC</sequence>
<dbReference type="SUPFAM" id="SSF53300">
    <property type="entry name" value="vWA-like"/>
    <property type="match status" value="2"/>
</dbReference>
<feature type="chain" id="PRO_5039885816" evidence="7">
    <location>
        <begin position="26"/>
        <end position="735"/>
    </location>
</feature>
<dbReference type="AlphaFoldDB" id="A0A8C1D245"/>
<feature type="signal peptide" evidence="7">
    <location>
        <begin position="1"/>
        <end position="25"/>
    </location>
</feature>
<feature type="region of interest" description="Disordered" evidence="6">
    <location>
        <begin position="260"/>
        <end position="418"/>
    </location>
</feature>
<evidence type="ECO:0000313" key="9">
    <source>
        <dbReference type="Ensembl" id="ENSCCRP00000056023.2"/>
    </source>
</evidence>
<feature type="compositionally biased region" description="Basic and acidic residues" evidence="6">
    <location>
        <begin position="327"/>
        <end position="345"/>
    </location>
</feature>
<dbReference type="SMART" id="SM00327">
    <property type="entry name" value="VWA"/>
    <property type="match status" value="2"/>
</dbReference>
<dbReference type="PRINTS" id="PR00453">
    <property type="entry name" value="VWFADOMAIN"/>
</dbReference>
<evidence type="ECO:0000259" key="8">
    <source>
        <dbReference type="PROSITE" id="PS50234"/>
    </source>
</evidence>
<dbReference type="InterPro" id="IPR036465">
    <property type="entry name" value="vWFA_dom_sf"/>
</dbReference>
<dbReference type="GO" id="GO:0005615">
    <property type="term" value="C:extracellular space"/>
    <property type="evidence" value="ECO:0007669"/>
    <property type="project" value="TreeGrafter"/>
</dbReference>
<dbReference type="FunFam" id="3.40.50.410:FF:000027">
    <property type="entry name" value="collagen alpha-2(VI) chain isoform X1"/>
    <property type="match status" value="1"/>
</dbReference>
<reference evidence="9" key="2">
    <citation type="submission" date="2025-09" db="UniProtKB">
        <authorList>
            <consortium name="Ensembl"/>
        </authorList>
    </citation>
    <scope>IDENTIFICATION</scope>
</reference>
<keyword evidence="10" id="KW-1185">Reference proteome</keyword>
<dbReference type="PANTHER" id="PTHR24020">
    <property type="entry name" value="COLLAGEN ALPHA"/>
    <property type="match status" value="1"/>
</dbReference>